<feature type="domain" description="RNA polymerase Rpb2" evidence="11">
    <location>
        <begin position="160"/>
        <end position="230"/>
    </location>
</feature>
<dbReference type="InterPro" id="IPR042107">
    <property type="entry name" value="DNA-dir_RNA_pol_bsu_ext_1_sf"/>
</dbReference>
<dbReference type="GO" id="GO:0006351">
    <property type="term" value="P:DNA-templated transcription"/>
    <property type="evidence" value="ECO:0007669"/>
    <property type="project" value="UniProtKB-UniRule"/>
</dbReference>
<keyword evidence="3 6" id="KW-0548">Nucleotidyltransferase</keyword>
<dbReference type="GO" id="GO:0003677">
    <property type="term" value="F:DNA binding"/>
    <property type="evidence" value="ECO:0007669"/>
    <property type="project" value="UniProtKB-UniRule"/>
</dbReference>
<evidence type="ECO:0000256" key="1">
    <source>
        <dbReference type="ARBA" id="ARBA00022478"/>
    </source>
</evidence>
<dbReference type="Gene3D" id="2.40.270.10">
    <property type="entry name" value="DNA-directed RNA polymerase, subunit 2, domain 6"/>
    <property type="match status" value="1"/>
</dbReference>
<evidence type="ECO:0000256" key="3">
    <source>
        <dbReference type="ARBA" id="ARBA00022695"/>
    </source>
</evidence>
<dbReference type="SUPFAM" id="SSF64484">
    <property type="entry name" value="beta and beta-prime subunits of DNA dependent RNA-polymerase"/>
    <property type="match status" value="1"/>
</dbReference>
<keyword evidence="2 6" id="KW-0808">Transferase</keyword>
<dbReference type="InterPro" id="IPR007641">
    <property type="entry name" value="RNA_pol_Rpb2_7"/>
</dbReference>
<proteinExistence type="inferred from homology"/>
<feature type="domain" description="RNA polymerase Rpb2" evidence="11">
    <location>
        <begin position="358"/>
        <end position="468"/>
    </location>
</feature>
<feature type="domain" description="RNA polymerase beta subunit protrusion" evidence="12">
    <location>
        <begin position="29"/>
        <end position="514"/>
    </location>
</feature>
<name>A0A0F6W2F9_9BACT</name>
<reference evidence="15 16" key="1">
    <citation type="submission" date="2015-03" db="EMBL/GenBank/DDBJ databases">
        <title>Genome assembly of Sandaracinus amylolyticus DSM 53668.</title>
        <authorList>
            <person name="Sharma G."/>
            <person name="Subramanian S."/>
        </authorList>
    </citation>
    <scope>NUCLEOTIDE SEQUENCE [LARGE SCALE GENOMIC DNA]</scope>
    <source>
        <strain evidence="15 16">DSM 53668</strain>
    </source>
</reference>
<dbReference type="InterPro" id="IPR037034">
    <property type="entry name" value="RNA_pol_Rpb2_2_sf"/>
</dbReference>
<comment type="subunit">
    <text evidence="6 8">The RNAP catalytic core consists of 2 alpha, 1 beta, 1 beta' and 1 omega subunit. When a sigma factor is associated with the core the holoenzyme is formed, which can initiate transcription.</text>
</comment>
<dbReference type="InterPro" id="IPR010243">
    <property type="entry name" value="RNA_pol_bsu_bac"/>
</dbReference>
<keyword evidence="16" id="KW-1185">Reference proteome</keyword>
<dbReference type="Pfam" id="PF00562">
    <property type="entry name" value="RNA_pol_Rpb2_6"/>
    <property type="match status" value="1"/>
</dbReference>
<dbReference type="Gene3D" id="2.30.150.10">
    <property type="entry name" value="DNA-directed RNA polymerase, beta subunit, external 1 domain"/>
    <property type="match status" value="1"/>
</dbReference>
<organism evidence="15 16">
    <name type="scientific">Sandaracinus amylolyticus</name>
    <dbReference type="NCBI Taxonomy" id="927083"/>
    <lineage>
        <taxon>Bacteria</taxon>
        <taxon>Pseudomonadati</taxon>
        <taxon>Myxococcota</taxon>
        <taxon>Polyangia</taxon>
        <taxon>Polyangiales</taxon>
        <taxon>Sandaracinaceae</taxon>
        <taxon>Sandaracinus</taxon>
    </lineage>
</organism>
<sequence length="1401" mass="156632">MASTSQIQTNFRIRHSFAKISQIIGIPNLIDIQKRSYEKFLQANVPPNRREDIGLQGVFRSVFPIRDFNGTSELVFVGYTLERPKYDVDECVQRGMTYAAPIKVTIQLIIYDSQSEGSERTVRDIKEQEVYFGEIPLMTENGTFIINGTERVVVSQLHRSPGVFFDHDKGKTHSSGKLLYQARVIPYRGSWLDFEFDPKDLIYVRIDRRRKLHATVLLKALGYSTQDLLKFYYDTETIFLEKGGKYARSIEFDLLPGQRATRDIKVEGDVIVRKNRKFTRAAIRKLKDAGLDRLPLDLPEVVGKVSAEDVIDEETGEVLLGVNEEVTEEKLERLREAKIESFKILFIDGLNVGSYLRDTLNADKITTQDEAILEIYRRLRPGDPPTLETAKTLFNNLFFNPERYDLSKVGRLKLNYKFYKEEDPARPQLEVSVLTTLDILHTVKHLIELKNGRGSVDDIDHLGNRRVRAVGELMENQYRIGLVRMERAIKERMSMSQEIETLMPHDLINAKPVSAVVKEYFGSSQLSQFMDQTNPLSEVTHKRRLSALGPGGLTRERAGFEVRDVHPTHYGRICPIETPEGPNIGLIASLSTFARVNEYGFVETPYRKVENGQVAKEVRWFSALEEEGHYIAQANAKTDKDGMLNAGLVPARYNGESVMVPHDQITLMDVSPNQLVSVAASMIPFLEHDDANRALMGSNMQRQAVPLVRCDAPIVGTGLEGKVARDSGVCILAKRDGIVDSVDATRIVVKAEGEAGAFPDIYRLGKFARSNQSTSYTQKPVVRPGERVKAGDVIADGPSCDVGELALGRNVVVAFMPWGGYNFEDSILISERIAKEDIYTSVHIEEFECVARDTKLGKEEITRDIPNVGEDALKDLDDSGIVRIGAEVKSGDILVGKITPKGETQLSPEEKLLRAIFGEKAGDVRDTSLRVPPGVGGVVINARVFSRKGTEKDDRAKEIEDAERAKLEKDMADEQKIIRESAYNRVKKLLTGRTTQSKLVDEKGKVLLAKGAEITAEMLDPIPRKYWKDIEIDKGQEKVQAILEELNEQVGAIESLFQEKIGKLSKGDELPPGVIKMVKVYIAIKRKLQVGDKMAGRHGNKGVVSRILPEEDLPYLPDGTPVDVVLNPLGVPSRMNVGQILEVHLGWAGLLLGRQIQELIAEKKLGGDGLRKHLQAIFKRGETRALIDELKTEELVSFAEKYKNGFKLASPVFDGAHESEIKGLLQLVQDTAKEHEQRSSLYHVSARTSGQTVLFDGRTGEAFHRDVTVGVMYILKLHHLVDDKIHARSIGPYSLVTQQPLGGKAQFGGQRLGEMEVWAMEAYGAAYALQEFLTVKSDDVQGRTRMYESIVKGEYILDAGLPESFNVLMKELQALCLNVELIEGPGGTPRKSDDVLVAEEE</sequence>
<keyword evidence="1 6" id="KW-0240">DNA-directed RNA polymerase</keyword>
<dbReference type="GO" id="GO:0003899">
    <property type="term" value="F:DNA-directed RNA polymerase activity"/>
    <property type="evidence" value="ECO:0007669"/>
    <property type="project" value="UniProtKB-UniRule"/>
</dbReference>
<dbReference type="Gene3D" id="2.40.50.150">
    <property type="match status" value="1"/>
</dbReference>
<dbReference type="Gene3D" id="3.90.1110.10">
    <property type="entry name" value="RNA polymerase Rpb2, domain 2"/>
    <property type="match status" value="1"/>
</dbReference>
<dbReference type="NCBIfam" id="TIGR02013">
    <property type="entry name" value="rpoB"/>
    <property type="match status" value="1"/>
</dbReference>
<dbReference type="STRING" id="927083.DB32_002695"/>
<dbReference type="CDD" id="cd00653">
    <property type="entry name" value="RNA_pol_B_RPB2"/>
    <property type="match status" value="1"/>
</dbReference>
<feature type="domain" description="RNA polymerase Rpb2" evidence="13">
    <location>
        <begin position="528"/>
        <end position="596"/>
    </location>
</feature>
<evidence type="ECO:0000313" key="16">
    <source>
        <dbReference type="Proteomes" id="UP000034883"/>
    </source>
</evidence>
<dbReference type="InterPro" id="IPR007121">
    <property type="entry name" value="RNA_pol_bsu_CS"/>
</dbReference>
<evidence type="ECO:0000313" key="15">
    <source>
        <dbReference type="EMBL" id="AKF05546.1"/>
    </source>
</evidence>
<dbReference type="InterPro" id="IPR007120">
    <property type="entry name" value="DNA-dir_RNAP_su2_dom"/>
</dbReference>
<feature type="domain" description="RNA polymerase Rpb2" evidence="10">
    <location>
        <begin position="1308"/>
        <end position="1382"/>
    </location>
</feature>
<dbReference type="InterPro" id="IPR007642">
    <property type="entry name" value="RNA_pol_Rpb2_2"/>
</dbReference>
<dbReference type="Pfam" id="PF04565">
    <property type="entry name" value="RNA_pol_Rpb2_3"/>
    <property type="match status" value="1"/>
</dbReference>
<evidence type="ECO:0000259" key="12">
    <source>
        <dbReference type="Pfam" id="PF04563"/>
    </source>
</evidence>
<dbReference type="Gene3D" id="2.40.50.100">
    <property type="match status" value="1"/>
</dbReference>
<evidence type="ECO:0000259" key="14">
    <source>
        <dbReference type="Pfam" id="PF10385"/>
    </source>
</evidence>
<dbReference type="InterPro" id="IPR007645">
    <property type="entry name" value="RNA_pol_Rpb2_3"/>
</dbReference>
<dbReference type="InterPro" id="IPR014724">
    <property type="entry name" value="RNA_pol_RPB2_OB-fold"/>
</dbReference>
<dbReference type="HAMAP" id="MF_01321">
    <property type="entry name" value="RNApol_bact_RpoB"/>
    <property type="match status" value="1"/>
</dbReference>
<evidence type="ECO:0000256" key="5">
    <source>
        <dbReference type="ARBA" id="ARBA00048552"/>
    </source>
</evidence>
<dbReference type="Pfam" id="PF04560">
    <property type="entry name" value="RNA_pol_Rpb2_7"/>
    <property type="match status" value="1"/>
</dbReference>
<evidence type="ECO:0000259" key="10">
    <source>
        <dbReference type="Pfam" id="PF04560"/>
    </source>
</evidence>
<dbReference type="Gene3D" id="3.90.1800.10">
    <property type="entry name" value="RNA polymerase alpha subunit dimerisation domain"/>
    <property type="match status" value="1"/>
</dbReference>
<dbReference type="InterPro" id="IPR019462">
    <property type="entry name" value="DNA-dir_RNA_pol_bsu_external_1"/>
</dbReference>
<dbReference type="GO" id="GO:0000428">
    <property type="term" value="C:DNA-directed RNA polymerase complex"/>
    <property type="evidence" value="ECO:0007669"/>
    <property type="project" value="UniProtKB-KW"/>
</dbReference>
<gene>
    <name evidence="6" type="primary">rpoB</name>
    <name evidence="15" type="ORF">DB32_002695</name>
</gene>
<dbReference type="InterPro" id="IPR037033">
    <property type="entry name" value="DNA-dir_RNAP_su2_hyb_sf"/>
</dbReference>
<dbReference type="InterPro" id="IPR007644">
    <property type="entry name" value="RNA_pol_bsu_protrusion"/>
</dbReference>
<dbReference type="Proteomes" id="UP000034883">
    <property type="component" value="Chromosome"/>
</dbReference>
<dbReference type="Gene3D" id="3.90.1100.10">
    <property type="match status" value="2"/>
</dbReference>
<evidence type="ECO:0000256" key="2">
    <source>
        <dbReference type="ARBA" id="ARBA00022679"/>
    </source>
</evidence>
<dbReference type="EC" id="2.7.7.6" evidence="6 8"/>
<comment type="catalytic activity">
    <reaction evidence="5 6 8">
        <text>RNA(n) + a ribonucleoside 5'-triphosphate = RNA(n+1) + diphosphate</text>
        <dbReference type="Rhea" id="RHEA:21248"/>
        <dbReference type="Rhea" id="RHEA-COMP:14527"/>
        <dbReference type="Rhea" id="RHEA-COMP:17342"/>
        <dbReference type="ChEBI" id="CHEBI:33019"/>
        <dbReference type="ChEBI" id="CHEBI:61557"/>
        <dbReference type="ChEBI" id="CHEBI:140395"/>
        <dbReference type="EC" id="2.7.7.6"/>
    </reaction>
</comment>
<evidence type="ECO:0000256" key="7">
    <source>
        <dbReference type="RuleBase" id="RU000434"/>
    </source>
</evidence>
<dbReference type="OrthoDB" id="9803954at2"/>
<dbReference type="KEGG" id="samy:DB32_002695"/>
<feature type="domain" description="DNA-directed RNA polymerase beta subunit external 1" evidence="14">
    <location>
        <begin position="606"/>
        <end position="671"/>
    </location>
</feature>
<dbReference type="PANTHER" id="PTHR20856">
    <property type="entry name" value="DNA-DIRECTED RNA POLYMERASE I SUBUNIT 2"/>
    <property type="match status" value="1"/>
</dbReference>
<dbReference type="Pfam" id="PF10385">
    <property type="entry name" value="RNA_pol_Rpb2_45"/>
    <property type="match status" value="1"/>
</dbReference>
<evidence type="ECO:0000256" key="8">
    <source>
        <dbReference type="RuleBase" id="RU363031"/>
    </source>
</evidence>
<evidence type="ECO:0000259" key="13">
    <source>
        <dbReference type="Pfam" id="PF04565"/>
    </source>
</evidence>
<dbReference type="FunFam" id="3.90.1800.10:FF:000001">
    <property type="entry name" value="DNA-directed RNA polymerase subunit beta"/>
    <property type="match status" value="1"/>
</dbReference>
<evidence type="ECO:0000259" key="11">
    <source>
        <dbReference type="Pfam" id="PF04561"/>
    </source>
</evidence>
<dbReference type="RefSeq" id="WP_053232781.1">
    <property type="nucleotide sequence ID" value="NZ_CP011125.1"/>
</dbReference>
<evidence type="ECO:0000256" key="6">
    <source>
        <dbReference type="HAMAP-Rule" id="MF_01321"/>
    </source>
</evidence>
<protein>
    <recommendedName>
        <fullName evidence="6 8">DNA-directed RNA polymerase subunit beta</fullName>
        <shortName evidence="6">RNAP subunit beta</shortName>
        <ecNumber evidence="6 8">2.7.7.6</ecNumber>
    </recommendedName>
    <alternativeName>
        <fullName evidence="6">RNA polymerase subunit beta</fullName>
    </alternativeName>
    <alternativeName>
        <fullName evidence="6">Transcriptase subunit beta</fullName>
    </alternativeName>
</protein>
<feature type="domain" description="DNA-directed RNA polymerase subunit 2 hybrid-binding" evidence="9">
    <location>
        <begin position="733"/>
        <end position="1306"/>
    </location>
</feature>
<dbReference type="NCBIfam" id="NF001616">
    <property type="entry name" value="PRK00405.1"/>
    <property type="match status" value="1"/>
</dbReference>
<comment type="similarity">
    <text evidence="6 7">Belongs to the RNA polymerase beta chain family.</text>
</comment>
<dbReference type="PROSITE" id="PS01166">
    <property type="entry name" value="RNA_POL_BETA"/>
    <property type="match status" value="1"/>
</dbReference>
<evidence type="ECO:0000256" key="4">
    <source>
        <dbReference type="ARBA" id="ARBA00023163"/>
    </source>
</evidence>
<dbReference type="GO" id="GO:0032549">
    <property type="term" value="F:ribonucleoside binding"/>
    <property type="evidence" value="ECO:0007669"/>
    <property type="project" value="InterPro"/>
</dbReference>
<keyword evidence="4 6" id="KW-0804">Transcription</keyword>
<accession>A0A0F6W2F9</accession>
<dbReference type="EMBL" id="CP011125">
    <property type="protein sequence ID" value="AKF05546.1"/>
    <property type="molecule type" value="Genomic_DNA"/>
</dbReference>
<comment type="function">
    <text evidence="6 8">DNA-dependent RNA polymerase catalyzes the transcription of DNA into RNA using the four ribonucleoside triphosphates as substrates.</text>
</comment>
<evidence type="ECO:0000259" key="9">
    <source>
        <dbReference type="Pfam" id="PF00562"/>
    </source>
</evidence>
<dbReference type="Pfam" id="PF04563">
    <property type="entry name" value="RNA_pol_Rpb2_1"/>
    <property type="match status" value="1"/>
</dbReference>
<dbReference type="InterPro" id="IPR015712">
    <property type="entry name" value="DNA-dir_RNA_pol_su2"/>
</dbReference>
<dbReference type="Pfam" id="PF04561">
    <property type="entry name" value="RNA_pol_Rpb2_2"/>
    <property type="match status" value="2"/>
</dbReference>